<evidence type="ECO:0000313" key="4">
    <source>
        <dbReference type="Proteomes" id="UP000240800"/>
    </source>
</evidence>
<comment type="caution">
    <text evidence="3">The sequence shown here is derived from an EMBL/GenBank/DDBJ whole genome shotgun (WGS) entry which is preliminary data.</text>
</comment>
<dbReference type="Pfam" id="PF13476">
    <property type="entry name" value="AAA_23"/>
    <property type="match status" value="1"/>
</dbReference>
<evidence type="ECO:0000259" key="2">
    <source>
        <dbReference type="Pfam" id="PF13476"/>
    </source>
</evidence>
<feature type="domain" description="Rad50/SbcC-type AAA" evidence="2">
    <location>
        <begin position="27"/>
        <end position="272"/>
    </location>
</feature>
<dbReference type="Proteomes" id="UP000240800">
    <property type="component" value="Unassembled WGS sequence"/>
</dbReference>
<organism evidence="3 4">
    <name type="scientific">Cereibacter johrii</name>
    <dbReference type="NCBI Taxonomy" id="445629"/>
    <lineage>
        <taxon>Bacteria</taxon>
        <taxon>Pseudomonadati</taxon>
        <taxon>Pseudomonadota</taxon>
        <taxon>Alphaproteobacteria</taxon>
        <taxon>Rhodobacterales</taxon>
        <taxon>Paracoccaceae</taxon>
        <taxon>Cereibacter</taxon>
    </lineage>
</organism>
<dbReference type="RefSeq" id="WP_167354610.1">
    <property type="nucleotide sequence ID" value="NZ_MABH01000080.1"/>
</dbReference>
<proteinExistence type="predicted"/>
<name>A0ABX5J4C8_9RHOB</name>
<dbReference type="Gene3D" id="3.40.50.300">
    <property type="entry name" value="P-loop containing nucleotide triphosphate hydrolases"/>
    <property type="match status" value="1"/>
</dbReference>
<gene>
    <name evidence="3" type="ORF">C8J29_11364</name>
</gene>
<dbReference type="InterPro" id="IPR038729">
    <property type="entry name" value="Rad50/SbcC_AAA"/>
</dbReference>
<dbReference type="SUPFAM" id="SSF52540">
    <property type="entry name" value="P-loop containing nucleoside triphosphate hydrolases"/>
    <property type="match status" value="1"/>
</dbReference>
<feature type="coiled-coil region" evidence="1">
    <location>
        <begin position="239"/>
        <end position="308"/>
    </location>
</feature>
<evidence type="ECO:0000256" key="1">
    <source>
        <dbReference type="SAM" id="Coils"/>
    </source>
</evidence>
<dbReference type="EMBL" id="PZZW01000013">
    <property type="protein sequence ID" value="PTM75036.1"/>
    <property type="molecule type" value="Genomic_DNA"/>
</dbReference>
<reference evidence="3 4" key="1">
    <citation type="submission" date="2018-04" db="EMBL/GenBank/DDBJ databases">
        <title>Genomic Encyclopedia of Type Strains, Phase III (KMG-III): the genomes of soil and plant-associated and newly described type strains.</title>
        <authorList>
            <person name="Whitman W."/>
        </authorList>
    </citation>
    <scope>NUCLEOTIDE SEQUENCE [LARGE SCALE GENOMIC DNA]</scope>
    <source>
        <strain evidence="3 4">JA192</strain>
    </source>
</reference>
<keyword evidence="1" id="KW-0175">Coiled coil</keyword>
<evidence type="ECO:0000313" key="3">
    <source>
        <dbReference type="EMBL" id="PTM75036.1"/>
    </source>
</evidence>
<keyword evidence="4" id="KW-1185">Reference proteome</keyword>
<dbReference type="InterPro" id="IPR027417">
    <property type="entry name" value="P-loop_NTPase"/>
</dbReference>
<accession>A0ABX5J4C8</accession>
<protein>
    <submittedName>
        <fullName evidence="3">AAA domain-containing protein</fullName>
    </submittedName>
</protein>
<sequence>MTMFKPNLRVERLQVTAGGRVAYDERFHAGLNIIRGENSSGKSTIMDFIFYGLGGDLSDWRETAIRCDLVTLQVTLNGRTATFSREISDQGGRPMRIFFGSIEETLDASREQWQIYPYSRGAKDSFSQVIFRFLGLPEVQYAETETKITINQILRLLYADQLSPVERLFRPQRFDDAITRQTVGELLCGAFSSKFYNAQIRLGQASKEFDVADAQMKALIRAHGVDGNPLTVEWFTAETANYNRQLELTNDEITALEEKIFHAQFDDRLSLNDQEETYSRIVLLQATLARLQEEIDTLELERADSLQFIEAVDEKLTQLKQSDAVIDELKVLEYDFCPACLAPIENHRIEGACGLCKMAHDPRETKARSLKLINEFARQRQESQEIQEGRATEIERLREQLATTRALWEQASRHYQVAVRSPTTELRLKLRELNRAAGYLMRRIEDLASKAGVIEQMAALSKTTESLRTEIHGLKSIIEAEKRRNASQVARAKTAIADIVVEFLKRDLARQSTFQNAETVTFEFDADRIAVNGDSFFSASSMVYLKNSFLAAFCFAAAQDTSFNHPRFLLMDTVEDKGMEPLRSQNFQKLLFQYSKDVASEHQIIIATSMIAPELNTPDITVGEFYSHDRRTLTIQDAST</sequence>